<evidence type="ECO:0000256" key="1">
    <source>
        <dbReference type="SAM" id="MobiDB-lite"/>
    </source>
</evidence>
<keyword evidence="3" id="KW-1185">Reference proteome</keyword>
<feature type="compositionally biased region" description="Basic and acidic residues" evidence="1">
    <location>
        <begin position="11"/>
        <end position="25"/>
    </location>
</feature>
<dbReference type="EnsemblMetazoa" id="RPRC006581-RA">
    <property type="protein sequence ID" value="RPRC006581-PA"/>
    <property type="gene ID" value="RPRC006581"/>
</dbReference>
<dbReference type="HOGENOM" id="CLU_2136553_0_0_1"/>
<evidence type="ECO:0000313" key="3">
    <source>
        <dbReference type="Proteomes" id="UP000015103"/>
    </source>
</evidence>
<dbReference type="Proteomes" id="UP000015103">
    <property type="component" value="Unassembled WGS sequence"/>
</dbReference>
<name>T1HRB1_RHOPR</name>
<organism evidence="2 3">
    <name type="scientific">Rhodnius prolixus</name>
    <name type="common">Triatomid bug</name>
    <dbReference type="NCBI Taxonomy" id="13249"/>
    <lineage>
        <taxon>Eukaryota</taxon>
        <taxon>Metazoa</taxon>
        <taxon>Ecdysozoa</taxon>
        <taxon>Arthropoda</taxon>
        <taxon>Hexapoda</taxon>
        <taxon>Insecta</taxon>
        <taxon>Pterygota</taxon>
        <taxon>Neoptera</taxon>
        <taxon>Paraneoptera</taxon>
        <taxon>Hemiptera</taxon>
        <taxon>Heteroptera</taxon>
        <taxon>Panheteroptera</taxon>
        <taxon>Cimicomorpha</taxon>
        <taxon>Reduviidae</taxon>
        <taxon>Triatominae</taxon>
        <taxon>Rhodnius</taxon>
    </lineage>
</organism>
<dbReference type="STRING" id="13249.T1HRB1"/>
<dbReference type="VEuPathDB" id="VectorBase:RPRC006581"/>
<protein>
    <submittedName>
        <fullName evidence="2">Uncharacterized protein</fullName>
    </submittedName>
</protein>
<dbReference type="InParanoid" id="T1HRB1"/>
<feature type="region of interest" description="Disordered" evidence="1">
    <location>
        <begin position="11"/>
        <end position="53"/>
    </location>
</feature>
<dbReference type="AlphaFoldDB" id="T1HRB1"/>
<evidence type="ECO:0000313" key="2">
    <source>
        <dbReference type="EnsemblMetazoa" id="RPRC006581-PA"/>
    </source>
</evidence>
<proteinExistence type="predicted"/>
<feature type="region of interest" description="Disordered" evidence="1">
    <location>
        <begin position="92"/>
        <end position="113"/>
    </location>
</feature>
<feature type="compositionally biased region" description="Polar residues" evidence="1">
    <location>
        <begin position="29"/>
        <end position="38"/>
    </location>
</feature>
<dbReference type="EMBL" id="ACPB03002932">
    <property type="status" value="NOT_ANNOTATED_CDS"/>
    <property type="molecule type" value="Genomic_DNA"/>
</dbReference>
<reference evidence="2" key="1">
    <citation type="submission" date="2015-05" db="UniProtKB">
        <authorList>
            <consortium name="EnsemblMetazoa"/>
        </authorList>
    </citation>
    <scope>IDENTIFICATION</scope>
</reference>
<accession>T1HRB1</accession>
<sequence>MSFLILVKKEETGTSSTHHQDHNIEKVNSIPTNTSTPKSCEENKNTSRPIESGGIFSFLPPQMFGLSEWEDAGILAQVLAESQQEYLDNLKKMNKSRSNCGTDDDHEQPSTSR</sequence>